<dbReference type="InterPro" id="IPR006084">
    <property type="entry name" value="XPG/Rad2"/>
</dbReference>
<dbReference type="STRING" id="88036.D8R3Y1"/>
<dbReference type="InterPro" id="IPR029060">
    <property type="entry name" value="PIN-like_dom_sf"/>
</dbReference>
<dbReference type="CDD" id="cd09869">
    <property type="entry name" value="PIN_GEN1"/>
    <property type="match status" value="1"/>
</dbReference>
<dbReference type="PANTHER" id="PTHR11081:SF59">
    <property type="entry name" value="FI23547P1"/>
    <property type="match status" value="1"/>
</dbReference>
<evidence type="ECO:0000313" key="14">
    <source>
        <dbReference type="Proteomes" id="UP000001514"/>
    </source>
</evidence>
<evidence type="ECO:0000256" key="3">
    <source>
        <dbReference type="ARBA" id="ARBA00022723"/>
    </source>
</evidence>
<dbReference type="GO" id="GO:0046872">
    <property type="term" value="F:metal ion binding"/>
    <property type="evidence" value="ECO:0007669"/>
    <property type="project" value="UniProtKB-KW"/>
</dbReference>
<dbReference type="Gramene" id="EFJ33017">
    <property type="protein sequence ID" value="EFJ33017"/>
    <property type="gene ID" value="SELMODRAFT_85061"/>
</dbReference>
<keyword evidence="6" id="KW-0378">Hydrolase</keyword>
<dbReference type="SUPFAM" id="SSF47807">
    <property type="entry name" value="5' to 3' exonuclease, C-terminal subdomain"/>
    <property type="match status" value="1"/>
</dbReference>
<keyword evidence="5" id="KW-0227">DNA damage</keyword>
<dbReference type="AlphaFoldDB" id="D8R3Y1"/>
<dbReference type="GO" id="GO:0006281">
    <property type="term" value="P:DNA repair"/>
    <property type="evidence" value="ECO:0007669"/>
    <property type="project" value="UniProtKB-KW"/>
</dbReference>
<dbReference type="CDD" id="cd09905">
    <property type="entry name" value="H3TH_GEN1"/>
    <property type="match status" value="1"/>
</dbReference>
<keyword evidence="10" id="KW-1133">Transmembrane helix</keyword>
<feature type="domain" description="XPG-I" evidence="11">
    <location>
        <begin position="127"/>
        <end position="198"/>
    </location>
</feature>
<evidence type="ECO:0000256" key="7">
    <source>
        <dbReference type="ARBA" id="ARBA00022842"/>
    </source>
</evidence>
<keyword evidence="4" id="KW-0255">Endonuclease</keyword>
<keyword evidence="7" id="KW-0460">Magnesium</keyword>
<keyword evidence="3" id="KW-0479">Metal-binding</keyword>
<dbReference type="SUPFAM" id="SSF88723">
    <property type="entry name" value="PIN domain-like"/>
    <property type="match status" value="1"/>
</dbReference>
<dbReference type="OMA" id="RNLYFRT"/>
<dbReference type="GO" id="GO:0017108">
    <property type="term" value="F:5'-flap endonuclease activity"/>
    <property type="evidence" value="ECO:0000318"/>
    <property type="project" value="GO_Central"/>
</dbReference>
<dbReference type="GO" id="GO:0003677">
    <property type="term" value="F:DNA binding"/>
    <property type="evidence" value="ECO:0007669"/>
    <property type="project" value="InterPro"/>
</dbReference>
<dbReference type="EMBL" id="GL377571">
    <property type="protein sequence ID" value="EFJ33017.1"/>
    <property type="molecule type" value="Genomic_DNA"/>
</dbReference>
<evidence type="ECO:0000256" key="8">
    <source>
        <dbReference type="ARBA" id="ARBA00023204"/>
    </source>
</evidence>
<comment type="similarity">
    <text evidence="9">Belongs to the XPG/RAD2 endonuclease family. GEN subfamily.</text>
</comment>
<dbReference type="KEGG" id="smo:SELMODRAFT_85061"/>
<dbReference type="GO" id="GO:0009555">
    <property type="term" value="P:pollen development"/>
    <property type="evidence" value="ECO:0000318"/>
    <property type="project" value="GO_Central"/>
</dbReference>
<feature type="domain" description="XPG N-terminal" evidence="12">
    <location>
        <begin position="1"/>
        <end position="99"/>
    </location>
</feature>
<feature type="transmembrane region" description="Helical" evidence="10">
    <location>
        <begin position="506"/>
        <end position="526"/>
    </location>
</feature>
<dbReference type="InterPro" id="IPR006086">
    <property type="entry name" value="XPG-I_dom"/>
</dbReference>
<keyword evidence="8" id="KW-0234">DNA repair</keyword>
<dbReference type="eggNOG" id="KOG2519">
    <property type="taxonomic scope" value="Eukaryota"/>
</dbReference>
<dbReference type="Pfam" id="PF00867">
    <property type="entry name" value="XPG_I"/>
    <property type="match status" value="1"/>
</dbReference>
<dbReference type="InterPro" id="IPR006085">
    <property type="entry name" value="XPG_DNA_repair_N"/>
</dbReference>
<name>D8R3Y1_SELML</name>
<evidence type="ECO:0000256" key="6">
    <source>
        <dbReference type="ARBA" id="ARBA00022801"/>
    </source>
</evidence>
<gene>
    <name evidence="13" type="ORF">SELMODRAFT_85061</name>
</gene>
<accession>D8R3Y1</accession>
<sequence length="552" mass="61650">MGVGGGFWELIKPLRHSSEDLSTLQDKRLAIDLSHWIVQQEAVLKDRARKPHLRLLFFRVVTLKFSLQVGALPVFVVDGDAPLLKLPARIERFSRFSGIPAAQLNGGDNHRNRAFLENVEECVELLGLLNVPVLRATSEAEALCAELERNGVVDACVTPDSDAFLHGARCVIQTLQADIKKPLVESYLASDIRLALQLEREHLIALALLVGCDYNLRGIPGVGYSNAMRLVQHFSKDEILDNLRKWGRREYPSPEVIGKLSDSANGFDSKEGDDAALHLGRRKDSHCSMCGHPGNKKLHTKLGCEDCGSLNTAGCSQKAKNFKCGCGSCAQDRRRKKHEKDVTWWSNLRAKISAIEDFPNEEIIEIFLNTGATSYLREGQSLDLRWEAPQMEPLELFLGSHLHWDVSYIRKKALPLLSHYCLKSIAEGPSMALLNGRYTPTSILKLKTNVGKPLYVVKWNAVDSFGGPGGETNEDSITTDEQISLIKRACPALVSKFEDQQVNCFLLSYTIFSFFLSFFFVFLCCFRSSRDRLDGKRKNPIQIKGVSCPSSK</sequence>
<comment type="cofactor">
    <cofactor evidence="1">
        <name>Mg(2+)</name>
        <dbReference type="ChEBI" id="CHEBI:18420"/>
    </cofactor>
</comment>
<dbReference type="PANTHER" id="PTHR11081">
    <property type="entry name" value="FLAP ENDONUCLEASE FAMILY MEMBER"/>
    <property type="match status" value="1"/>
</dbReference>
<reference evidence="13 14" key="1">
    <citation type="journal article" date="2011" name="Science">
        <title>The Selaginella genome identifies genetic changes associated with the evolution of vascular plants.</title>
        <authorList>
            <person name="Banks J.A."/>
            <person name="Nishiyama T."/>
            <person name="Hasebe M."/>
            <person name="Bowman J.L."/>
            <person name="Gribskov M."/>
            <person name="dePamphilis C."/>
            <person name="Albert V.A."/>
            <person name="Aono N."/>
            <person name="Aoyama T."/>
            <person name="Ambrose B.A."/>
            <person name="Ashton N.W."/>
            <person name="Axtell M.J."/>
            <person name="Barker E."/>
            <person name="Barker M.S."/>
            <person name="Bennetzen J.L."/>
            <person name="Bonawitz N.D."/>
            <person name="Chapple C."/>
            <person name="Cheng C."/>
            <person name="Correa L.G."/>
            <person name="Dacre M."/>
            <person name="DeBarry J."/>
            <person name="Dreyer I."/>
            <person name="Elias M."/>
            <person name="Engstrom E.M."/>
            <person name="Estelle M."/>
            <person name="Feng L."/>
            <person name="Finet C."/>
            <person name="Floyd S.K."/>
            <person name="Frommer W.B."/>
            <person name="Fujita T."/>
            <person name="Gramzow L."/>
            <person name="Gutensohn M."/>
            <person name="Harholt J."/>
            <person name="Hattori M."/>
            <person name="Heyl A."/>
            <person name="Hirai T."/>
            <person name="Hiwatashi Y."/>
            <person name="Ishikawa M."/>
            <person name="Iwata M."/>
            <person name="Karol K.G."/>
            <person name="Koehler B."/>
            <person name="Kolukisaoglu U."/>
            <person name="Kubo M."/>
            <person name="Kurata T."/>
            <person name="Lalonde S."/>
            <person name="Li K."/>
            <person name="Li Y."/>
            <person name="Litt A."/>
            <person name="Lyons E."/>
            <person name="Manning G."/>
            <person name="Maruyama T."/>
            <person name="Michael T.P."/>
            <person name="Mikami K."/>
            <person name="Miyazaki S."/>
            <person name="Morinaga S."/>
            <person name="Murata T."/>
            <person name="Mueller-Roeber B."/>
            <person name="Nelson D.R."/>
            <person name="Obara M."/>
            <person name="Oguri Y."/>
            <person name="Olmstead R.G."/>
            <person name="Onodera N."/>
            <person name="Petersen B.L."/>
            <person name="Pils B."/>
            <person name="Prigge M."/>
            <person name="Rensing S.A."/>
            <person name="Riano-Pachon D.M."/>
            <person name="Roberts A.W."/>
            <person name="Sato Y."/>
            <person name="Scheller H.V."/>
            <person name="Schulz B."/>
            <person name="Schulz C."/>
            <person name="Shakirov E.V."/>
            <person name="Shibagaki N."/>
            <person name="Shinohara N."/>
            <person name="Shippen D.E."/>
            <person name="Soerensen I."/>
            <person name="Sotooka R."/>
            <person name="Sugimoto N."/>
            <person name="Sugita M."/>
            <person name="Sumikawa N."/>
            <person name="Tanurdzic M."/>
            <person name="Theissen G."/>
            <person name="Ulvskov P."/>
            <person name="Wakazuki S."/>
            <person name="Weng J.K."/>
            <person name="Willats W.W."/>
            <person name="Wipf D."/>
            <person name="Wolf P.G."/>
            <person name="Yang L."/>
            <person name="Zimmer A.D."/>
            <person name="Zhu Q."/>
            <person name="Mitros T."/>
            <person name="Hellsten U."/>
            <person name="Loque D."/>
            <person name="Otillar R."/>
            <person name="Salamov A."/>
            <person name="Schmutz J."/>
            <person name="Shapiro H."/>
            <person name="Lindquist E."/>
            <person name="Lucas S."/>
            <person name="Rokhsar D."/>
            <person name="Grigoriev I.V."/>
        </authorList>
    </citation>
    <scope>NUCLEOTIDE SEQUENCE [LARGE SCALE GENOMIC DNA]</scope>
</reference>
<evidence type="ECO:0008006" key="15">
    <source>
        <dbReference type="Google" id="ProtNLM"/>
    </source>
</evidence>
<evidence type="ECO:0000256" key="1">
    <source>
        <dbReference type="ARBA" id="ARBA00001946"/>
    </source>
</evidence>
<evidence type="ECO:0000313" key="13">
    <source>
        <dbReference type="EMBL" id="EFJ33017.1"/>
    </source>
</evidence>
<evidence type="ECO:0000256" key="2">
    <source>
        <dbReference type="ARBA" id="ARBA00022722"/>
    </source>
</evidence>
<dbReference type="Gene3D" id="3.40.50.1010">
    <property type="entry name" value="5'-nuclease"/>
    <property type="match status" value="1"/>
</dbReference>
<evidence type="ECO:0000256" key="4">
    <source>
        <dbReference type="ARBA" id="ARBA00022759"/>
    </source>
</evidence>
<dbReference type="InterPro" id="IPR008918">
    <property type="entry name" value="HhH2"/>
</dbReference>
<keyword evidence="10" id="KW-0472">Membrane</keyword>
<dbReference type="Proteomes" id="UP000001514">
    <property type="component" value="Unassembled WGS sequence"/>
</dbReference>
<dbReference type="PRINTS" id="PR00853">
    <property type="entry name" value="XPGRADSUPER"/>
</dbReference>
<keyword evidence="14" id="KW-1185">Reference proteome</keyword>
<dbReference type="Pfam" id="PF00752">
    <property type="entry name" value="XPG_N"/>
    <property type="match status" value="1"/>
</dbReference>
<dbReference type="InParanoid" id="D8R3Y1"/>
<evidence type="ECO:0000259" key="11">
    <source>
        <dbReference type="SMART" id="SM00484"/>
    </source>
</evidence>
<evidence type="ECO:0000256" key="5">
    <source>
        <dbReference type="ARBA" id="ARBA00022763"/>
    </source>
</evidence>
<dbReference type="FunFam" id="1.10.150.20:FF:000030">
    <property type="entry name" value="Flap endonuclease GEN-like 1"/>
    <property type="match status" value="1"/>
</dbReference>
<evidence type="ECO:0000259" key="12">
    <source>
        <dbReference type="SMART" id="SM00485"/>
    </source>
</evidence>
<keyword evidence="2" id="KW-0540">Nuclease</keyword>
<evidence type="ECO:0000256" key="9">
    <source>
        <dbReference type="ARBA" id="ARBA00038112"/>
    </source>
</evidence>
<proteinExistence type="inferred from homology"/>
<dbReference type="Gene3D" id="1.10.150.20">
    <property type="entry name" value="5' to 3' exonuclease, C-terminal subdomain"/>
    <property type="match status" value="1"/>
</dbReference>
<dbReference type="SMART" id="SM00484">
    <property type="entry name" value="XPGI"/>
    <property type="match status" value="1"/>
</dbReference>
<dbReference type="SMART" id="SM00485">
    <property type="entry name" value="XPGN"/>
    <property type="match status" value="1"/>
</dbReference>
<protein>
    <recommendedName>
        <fullName evidence="15">XPG-I domain-containing protein</fullName>
    </recommendedName>
</protein>
<dbReference type="HOGENOM" id="CLU_013777_1_0_1"/>
<dbReference type="SMART" id="SM00279">
    <property type="entry name" value="HhH2"/>
    <property type="match status" value="1"/>
</dbReference>
<dbReference type="FunCoup" id="D8R3Y1">
    <property type="interactions" value="342"/>
</dbReference>
<dbReference type="InterPro" id="IPR036279">
    <property type="entry name" value="5-3_exonuclease_C_sf"/>
</dbReference>
<organism evidence="14">
    <name type="scientific">Selaginella moellendorffii</name>
    <name type="common">Spikemoss</name>
    <dbReference type="NCBI Taxonomy" id="88036"/>
    <lineage>
        <taxon>Eukaryota</taxon>
        <taxon>Viridiplantae</taxon>
        <taxon>Streptophyta</taxon>
        <taxon>Embryophyta</taxon>
        <taxon>Tracheophyta</taxon>
        <taxon>Lycopodiopsida</taxon>
        <taxon>Selaginellales</taxon>
        <taxon>Selaginellaceae</taxon>
        <taxon>Selaginella</taxon>
    </lineage>
</organism>
<evidence type="ECO:0000256" key="10">
    <source>
        <dbReference type="SAM" id="Phobius"/>
    </source>
</evidence>
<keyword evidence="10" id="KW-0812">Transmembrane</keyword>